<comment type="caution">
    <text evidence="2">The sequence shown here is derived from an EMBL/GenBank/DDBJ whole genome shotgun (WGS) entry which is preliminary data.</text>
</comment>
<reference evidence="2" key="1">
    <citation type="submission" date="2020-05" db="EMBL/GenBank/DDBJ databases">
        <title>Phylogenomic resolution of chytrid fungi.</title>
        <authorList>
            <person name="Stajich J.E."/>
            <person name="Amses K."/>
            <person name="Simmons R."/>
            <person name="Seto K."/>
            <person name="Myers J."/>
            <person name="Bonds A."/>
            <person name="Quandt C.A."/>
            <person name="Barry K."/>
            <person name="Liu P."/>
            <person name="Grigoriev I."/>
            <person name="Longcore J.E."/>
            <person name="James T.Y."/>
        </authorList>
    </citation>
    <scope>NUCLEOTIDE SEQUENCE</scope>
    <source>
        <strain evidence="2">JEL0318</strain>
    </source>
</reference>
<evidence type="ECO:0000313" key="3">
    <source>
        <dbReference type="Proteomes" id="UP001212841"/>
    </source>
</evidence>
<organism evidence="2 3">
    <name type="scientific">Rhizophlyctis rosea</name>
    <dbReference type="NCBI Taxonomy" id="64517"/>
    <lineage>
        <taxon>Eukaryota</taxon>
        <taxon>Fungi</taxon>
        <taxon>Fungi incertae sedis</taxon>
        <taxon>Chytridiomycota</taxon>
        <taxon>Chytridiomycota incertae sedis</taxon>
        <taxon>Chytridiomycetes</taxon>
        <taxon>Rhizophlyctidales</taxon>
        <taxon>Rhizophlyctidaceae</taxon>
        <taxon>Rhizophlyctis</taxon>
    </lineage>
</organism>
<dbReference type="EMBL" id="JADGJD010000306">
    <property type="protein sequence ID" value="KAJ3052310.1"/>
    <property type="molecule type" value="Genomic_DNA"/>
</dbReference>
<evidence type="ECO:0000256" key="1">
    <source>
        <dbReference type="SAM" id="MobiDB-lite"/>
    </source>
</evidence>
<name>A0AAD5X2S7_9FUNG</name>
<dbReference type="Proteomes" id="UP001212841">
    <property type="component" value="Unassembled WGS sequence"/>
</dbReference>
<protein>
    <submittedName>
        <fullName evidence="2">Uncharacterized protein</fullName>
    </submittedName>
</protein>
<sequence length="62" mass="6860">VRSIIHQYSMSANNTIEVPATPSFVDPDVKPVSQVFSEFRPSTKRTETIREGEPGRLAKEGA</sequence>
<accession>A0AAD5X2S7</accession>
<proteinExistence type="predicted"/>
<feature type="non-terminal residue" evidence="2">
    <location>
        <position position="1"/>
    </location>
</feature>
<feature type="region of interest" description="Disordered" evidence="1">
    <location>
        <begin position="40"/>
        <end position="62"/>
    </location>
</feature>
<keyword evidence="3" id="KW-1185">Reference proteome</keyword>
<gene>
    <name evidence="2" type="ORF">HK097_006538</name>
</gene>
<evidence type="ECO:0000313" key="2">
    <source>
        <dbReference type="EMBL" id="KAJ3052310.1"/>
    </source>
</evidence>
<dbReference type="AlphaFoldDB" id="A0AAD5X2S7"/>
<feature type="compositionally biased region" description="Basic and acidic residues" evidence="1">
    <location>
        <begin position="44"/>
        <end position="62"/>
    </location>
</feature>